<gene>
    <name evidence="1" type="ORF">EGYM00163_LOCUS29049</name>
</gene>
<dbReference type="EMBL" id="HBJA01083228">
    <property type="protein sequence ID" value="CAE0817881.1"/>
    <property type="molecule type" value="Transcribed_RNA"/>
</dbReference>
<proteinExistence type="predicted"/>
<organism evidence="1">
    <name type="scientific">Eutreptiella gymnastica</name>
    <dbReference type="NCBI Taxonomy" id="73025"/>
    <lineage>
        <taxon>Eukaryota</taxon>
        <taxon>Discoba</taxon>
        <taxon>Euglenozoa</taxon>
        <taxon>Euglenida</taxon>
        <taxon>Spirocuta</taxon>
        <taxon>Euglenophyceae</taxon>
        <taxon>Eutreptiales</taxon>
        <taxon>Eutreptiaceae</taxon>
        <taxon>Eutreptiella</taxon>
    </lineage>
</organism>
<reference evidence="1" key="1">
    <citation type="submission" date="2021-01" db="EMBL/GenBank/DDBJ databases">
        <authorList>
            <person name="Corre E."/>
            <person name="Pelletier E."/>
            <person name="Niang G."/>
            <person name="Scheremetjew M."/>
            <person name="Finn R."/>
            <person name="Kale V."/>
            <person name="Holt S."/>
            <person name="Cochrane G."/>
            <person name="Meng A."/>
            <person name="Brown T."/>
            <person name="Cohen L."/>
        </authorList>
    </citation>
    <scope>NUCLEOTIDE SEQUENCE</scope>
    <source>
        <strain evidence="1">CCMP1594</strain>
    </source>
</reference>
<accession>A0A7S4LB79</accession>
<sequence>MASPLIVNFSPELNTLWKSSVVVVPFEVSLCMQLNPIWRSSSITGPHATKLYVCSPGAASYVMVSQTLTWQLGSTVAAQHQLAIQIPNGAVHYCEGTKKKPDPGKIATREGGGATAAVAL</sequence>
<name>A0A7S4LB79_9EUGL</name>
<protein>
    <submittedName>
        <fullName evidence="1">Uncharacterized protein</fullName>
    </submittedName>
</protein>
<evidence type="ECO:0000313" key="1">
    <source>
        <dbReference type="EMBL" id="CAE0817881.1"/>
    </source>
</evidence>
<dbReference type="AlphaFoldDB" id="A0A7S4LB79"/>